<evidence type="ECO:0000256" key="6">
    <source>
        <dbReference type="SAM" id="MobiDB-lite"/>
    </source>
</evidence>
<keyword evidence="4 7" id="KW-1133">Transmembrane helix</keyword>
<evidence type="ECO:0000256" key="4">
    <source>
        <dbReference type="ARBA" id="ARBA00022989"/>
    </source>
</evidence>
<evidence type="ECO:0000256" key="1">
    <source>
        <dbReference type="ARBA" id="ARBA00004141"/>
    </source>
</evidence>
<dbReference type="SUPFAM" id="SSF161111">
    <property type="entry name" value="Cation efflux protein transmembrane domain-like"/>
    <property type="match status" value="1"/>
</dbReference>
<dbReference type="InterPro" id="IPR050291">
    <property type="entry name" value="CDF_Transporter"/>
</dbReference>
<evidence type="ECO:0000256" key="5">
    <source>
        <dbReference type="ARBA" id="ARBA00023136"/>
    </source>
</evidence>
<dbReference type="Proteomes" id="UP001278766">
    <property type="component" value="Unassembled WGS sequence"/>
</dbReference>
<dbReference type="EMBL" id="JAUEPN010000002">
    <property type="protein sequence ID" value="KAK3299115.1"/>
    <property type="molecule type" value="Genomic_DNA"/>
</dbReference>
<keyword evidence="2" id="KW-0813">Transport</keyword>
<sequence length="494" mass="54926">MSSPTTPRAPRHRGALLLLQDEPPLAPIGHGALASLIRQRGREEEEGLGGDASEDELSRRDERRLSAILNSANIRSMRLIGSSNPRYCWERYWKTEAELDAMPKNVRKYHERVNYLVQQYLYIDRLLDSSLPHDLLNEYNNMPASAFRGVEIPATIMETPSAPFGEPARKVLRTPKAIYCPTETTPLFSAPDGGSYGSAVDDGDEDPEAGRSKPEIPWLEDDVVDSDAPIVTLAIYVNFAANLILLAGKFAVVMSVPSVSVLASLVDAMLDFLSTVIVWVTTWLIRKQDQYRSPSRLLRALPRPTGTSSNSISIMFGTIVIKGLCWLWCRMVNNSSVQALAADASTGSIAFPIIGFYARVWWLDALGGLVLSLVVIFNWSQTSFEHIRHLSGFSATADQRNILLYLTMRFAKTIKQIQGLQAYHAGDKLNVEVDIVLDASTPAQGQSRLERANTKRDSESLQYVLESVPIVDRAFVHVDYATYNLPTHMEQQTG</sequence>
<keyword evidence="10" id="KW-1185">Reference proteome</keyword>
<reference evidence="9" key="2">
    <citation type="submission" date="2023-06" db="EMBL/GenBank/DDBJ databases">
        <authorList>
            <consortium name="Lawrence Berkeley National Laboratory"/>
            <person name="Haridas S."/>
            <person name="Hensen N."/>
            <person name="Bonometti L."/>
            <person name="Westerberg I."/>
            <person name="Brannstrom I.O."/>
            <person name="Guillou S."/>
            <person name="Cros-Aarteil S."/>
            <person name="Calhoun S."/>
            <person name="Kuo A."/>
            <person name="Mondo S."/>
            <person name="Pangilinan J."/>
            <person name="Riley R."/>
            <person name="Labutti K."/>
            <person name="Andreopoulos B."/>
            <person name="Lipzen A."/>
            <person name="Chen C."/>
            <person name="Yanf M."/>
            <person name="Daum C."/>
            <person name="Ng V."/>
            <person name="Clum A."/>
            <person name="Steindorff A."/>
            <person name="Ohm R."/>
            <person name="Martin F."/>
            <person name="Silar P."/>
            <person name="Natvig D."/>
            <person name="Lalanne C."/>
            <person name="Gautier V."/>
            <person name="Ament-Velasquez S.L."/>
            <person name="Kruys A."/>
            <person name="Hutchinson M.I."/>
            <person name="Powell A.J."/>
            <person name="Barry K."/>
            <person name="Miller A.N."/>
            <person name="Grigoriev I.V."/>
            <person name="Debuchy R."/>
            <person name="Gladieux P."/>
            <person name="Thoren M.H."/>
            <person name="Johannesson H."/>
        </authorList>
    </citation>
    <scope>NUCLEOTIDE SEQUENCE</scope>
    <source>
        <strain evidence="9">CBS 168.71</strain>
    </source>
</reference>
<feature type="transmembrane region" description="Helical" evidence="7">
    <location>
        <begin position="233"/>
        <end position="252"/>
    </location>
</feature>
<dbReference type="GeneID" id="87839111"/>
<dbReference type="GO" id="GO:0008324">
    <property type="term" value="F:monoatomic cation transmembrane transporter activity"/>
    <property type="evidence" value="ECO:0007669"/>
    <property type="project" value="InterPro"/>
</dbReference>
<dbReference type="Gene3D" id="1.20.1510.10">
    <property type="entry name" value="Cation efflux protein transmembrane domain"/>
    <property type="match status" value="1"/>
</dbReference>
<evidence type="ECO:0000256" key="2">
    <source>
        <dbReference type="ARBA" id="ARBA00022448"/>
    </source>
</evidence>
<dbReference type="GO" id="GO:0016020">
    <property type="term" value="C:membrane"/>
    <property type="evidence" value="ECO:0007669"/>
    <property type="project" value="UniProtKB-SubCell"/>
</dbReference>
<organism evidence="9 10">
    <name type="scientific">Chaetomium fimeti</name>
    <dbReference type="NCBI Taxonomy" id="1854472"/>
    <lineage>
        <taxon>Eukaryota</taxon>
        <taxon>Fungi</taxon>
        <taxon>Dikarya</taxon>
        <taxon>Ascomycota</taxon>
        <taxon>Pezizomycotina</taxon>
        <taxon>Sordariomycetes</taxon>
        <taxon>Sordariomycetidae</taxon>
        <taxon>Sordariales</taxon>
        <taxon>Chaetomiaceae</taxon>
        <taxon>Chaetomium</taxon>
    </lineage>
</organism>
<proteinExistence type="predicted"/>
<accession>A0AAE0HMA1</accession>
<dbReference type="Pfam" id="PF01545">
    <property type="entry name" value="Cation_efflux"/>
    <property type="match status" value="1"/>
</dbReference>
<dbReference type="RefSeq" id="XP_062662629.1">
    <property type="nucleotide sequence ID" value="XM_062802163.1"/>
</dbReference>
<dbReference type="GO" id="GO:0098771">
    <property type="term" value="P:inorganic ion homeostasis"/>
    <property type="evidence" value="ECO:0007669"/>
    <property type="project" value="UniProtKB-ARBA"/>
</dbReference>
<protein>
    <recommendedName>
        <fullName evidence="8">Cation efflux protein transmembrane domain-containing protein</fullName>
    </recommendedName>
</protein>
<comment type="subcellular location">
    <subcellularLocation>
        <location evidence="1">Membrane</location>
        <topology evidence="1">Multi-pass membrane protein</topology>
    </subcellularLocation>
</comment>
<name>A0AAE0HMA1_9PEZI</name>
<evidence type="ECO:0000256" key="3">
    <source>
        <dbReference type="ARBA" id="ARBA00022692"/>
    </source>
</evidence>
<evidence type="ECO:0000259" key="8">
    <source>
        <dbReference type="Pfam" id="PF01545"/>
    </source>
</evidence>
<feature type="domain" description="Cation efflux protein transmembrane" evidence="8">
    <location>
        <begin position="236"/>
        <end position="291"/>
    </location>
</feature>
<dbReference type="PANTHER" id="PTHR43840">
    <property type="entry name" value="MITOCHONDRIAL METAL TRANSPORTER 1-RELATED"/>
    <property type="match status" value="1"/>
</dbReference>
<comment type="caution">
    <text evidence="9">The sequence shown here is derived from an EMBL/GenBank/DDBJ whole genome shotgun (WGS) entry which is preliminary data.</text>
</comment>
<gene>
    <name evidence="9" type="ORF">B0H64DRAFT_371505</name>
</gene>
<evidence type="ECO:0000313" key="10">
    <source>
        <dbReference type="Proteomes" id="UP001278766"/>
    </source>
</evidence>
<feature type="compositionally biased region" description="Acidic residues" evidence="6">
    <location>
        <begin position="44"/>
        <end position="55"/>
    </location>
</feature>
<feature type="region of interest" description="Disordered" evidence="6">
    <location>
        <begin position="40"/>
        <end position="59"/>
    </location>
</feature>
<evidence type="ECO:0000256" key="7">
    <source>
        <dbReference type="SAM" id="Phobius"/>
    </source>
</evidence>
<feature type="region of interest" description="Disordered" evidence="6">
    <location>
        <begin position="191"/>
        <end position="214"/>
    </location>
</feature>
<dbReference type="InterPro" id="IPR027469">
    <property type="entry name" value="Cation_efflux_TMD_sf"/>
</dbReference>
<keyword evidence="3 7" id="KW-0812">Transmembrane</keyword>
<dbReference type="InterPro" id="IPR058533">
    <property type="entry name" value="Cation_efflux_TM"/>
</dbReference>
<reference evidence="9" key="1">
    <citation type="journal article" date="2023" name="Mol. Phylogenet. Evol.">
        <title>Genome-scale phylogeny and comparative genomics of the fungal order Sordariales.</title>
        <authorList>
            <person name="Hensen N."/>
            <person name="Bonometti L."/>
            <person name="Westerberg I."/>
            <person name="Brannstrom I.O."/>
            <person name="Guillou S."/>
            <person name="Cros-Aarteil S."/>
            <person name="Calhoun S."/>
            <person name="Haridas S."/>
            <person name="Kuo A."/>
            <person name="Mondo S."/>
            <person name="Pangilinan J."/>
            <person name="Riley R."/>
            <person name="LaButti K."/>
            <person name="Andreopoulos B."/>
            <person name="Lipzen A."/>
            <person name="Chen C."/>
            <person name="Yan M."/>
            <person name="Daum C."/>
            <person name="Ng V."/>
            <person name="Clum A."/>
            <person name="Steindorff A."/>
            <person name="Ohm R.A."/>
            <person name="Martin F."/>
            <person name="Silar P."/>
            <person name="Natvig D.O."/>
            <person name="Lalanne C."/>
            <person name="Gautier V."/>
            <person name="Ament-Velasquez S.L."/>
            <person name="Kruys A."/>
            <person name="Hutchinson M.I."/>
            <person name="Powell A.J."/>
            <person name="Barry K."/>
            <person name="Miller A.N."/>
            <person name="Grigoriev I.V."/>
            <person name="Debuchy R."/>
            <person name="Gladieux P."/>
            <person name="Hiltunen Thoren M."/>
            <person name="Johannesson H."/>
        </authorList>
    </citation>
    <scope>NUCLEOTIDE SEQUENCE</scope>
    <source>
        <strain evidence="9">CBS 168.71</strain>
    </source>
</reference>
<feature type="transmembrane region" description="Helical" evidence="7">
    <location>
        <begin position="360"/>
        <end position="379"/>
    </location>
</feature>
<dbReference type="PANTHER" id="PTHR43840:SF4">
    <property type="entry name" value="CDF DIVALENT METAL CATION TRANSPORTER (EUROFUNG)"/>
    <property type="match status" value="1"/>
</dbReference>
<feature type="transmembrane region" description="Helical" evidence="7">
    <location>
        <begin position="311"/>
        <end position="329"/>
    </location>
</feature>
<dbReference type="GO" id="GO:0030003">
    <property type="term" value="P:intracellular monoatomic cation homeostasis"/>
    <property type="evidence" value="ECO:0007669"/>
    <property type="project" value="UniProtKB-ARBA"/>
</dbReference>
<feature type="transmembrane region" description="Helical" evidence="7">
    <location>
        <begin position="259"/>
        <end position="285"/>
    </location>
</feature>
<keyword evidence="5 7" id="KW-0472">Membrane</keyword>
<evidence type="ECO:0000313" key="9">
    <source>
        <dbReference type="EMBL" id="KAK3299115.1"/>
    </source>
</evidence>
<dbReference type="AlphaFoldDB" id="A0AAE0HMA1"/>